<evidence type="ECO:0000313" key="1">
    <source>
        <dbReference type="EMBL" id="GAI22921.1"/>
    </source>
</evidence>
<reference evidence="1" key="1">
    <citation type="journal article" date="2014" name="Front. Microbiol.">
        <title>High frequency of phylogenetically diverse reductive dehalogenase-homologous genes in deep subseafloor sedimentary metagenomes.</title>
        <authorList>
            <person name="Kawai M."/>
            <person name="Futagami T."/>
            <person name="Toyoda A."/>
            <person name="Takaki Y."/>
            <person name="Nishi S."/>
            <person name="Hori S."/>
            <person name="Arai W."/>
            <person name="Tsubouchi T."/>
            <person name="Morono Y."/>
            <person name="Uchiyama I."/>
            <person name="Ito T."/>
            <person name="Fujiyama A."/>
            <person name="Inagaki F."/>
            <person name="Takami H."/>
        </authorList>
    </citation>
    <scope>NUCLEOTIDE SEQUENCE</scope>
    <source>
        <strain evidence="1">Expedition CK06-06</strain>
    </source>
</reference>
<protein>
    <submittedName>
        <fullName evidence="1">Uncharacterized protein</fullName>
    </submittedName>
</protein>
<gene>
    <name evidence="1" type="ORF">S06H3_31604</name>
</gene>
<dbReference type="EMBL" id="BARV01018726">
    <property type="protein sequence ID" value="GAI22921.1"/>
    <property type="molecule type" value="Genomic_DNA"/>
</dbReference>
<dbReference type="AlphaFoldDB" id="X1MY06"/>
<dbReference type="NCBIfam" id="TIGR04088">
    <property type="entry name" value="cognate_SipW"/>
    <property type="match status" value="1"/>
</dbReference>
<accession>X1MY06</accession>
<dbReference type="InterPro" id="IPR023833">
    <property type="entry name" value="Signal_pept_SipW-depend-type"/>
</dbReference>
<sequence>MRQALLALVAIGLVASLAGAGTMAYFNDTETSEGNTFTAGTLDLKVDGRDDPLPVKISVNDVAPGLSSPKWSSNYTWYLKNVGTIKDVKAQMHIVVTKNLENGYTEPEAAVDNTPEGELAGVLMVEIIFNGGFVTRGYLADLNCKDIHFPPWESDWASNTVKLKCSIDSEVGNEIQSDIVEFDIVFRLEQA</sequence>
<comment type="caution">
    <text evidence="1">The sequence shown here is derived from an EMBL/GenBank/DDBJ whole genome shotgun (WGS) entry which is preliminary data.</text>
</comment>
<organism evidence="1">
    <name type="scientific">marine sediment metagenome</name>
    <dbReference type="NCBI Taxonomy" id="412755"/>
    <lineage>
        <taxon>unclassified sequences</taxon>
        <taxon>metagenomes</taxon>
        <taxon>ecological metagenomes</taxon>
    </lineage>
</organism>
<proteinExistence type="predicted"/>
<dbReference type="InterPro" id="IPR022121">
    <property type="entry name" value="Peptidase_M73_camelysin"/>
</dbReference>
<name>X1MY06_9ZZZZ</name>
<dbReference type="Pfam" id="PF12389">
    <property type="entry name" value="Peptidase_M73"/>
    <property type="match status" value="1"/>
</dbReference>